<organism evidence="2 3">
    <name type="scientific">Hydra vulgaris</name>
    <name type="common">Hydra</name>
    <name type="synonym">Hydra attenuata</name>
    <dbReference type="NCBI Taxonomy" id="6087"/>
    <lineage>
        <taxon>Eukaryota</taxon>
        <taxon>Metazoa</taxon>
        <taxon>Cnidaria</taxon>
        <taxon>Hydrozoa</taxon>
        <taxon>Hydroidolina</taxon>
        <taxon>Anthoathecata</taxon>
        <taxon>Aplanulata</taxon>
        <taxon>Hydridae</taxon>
        <taxon>Hydra</taxon>
    </lineage>
</organism>
<accession>A0ABM4CH17</accession>
<proteinExistence type="predicted"/>
<gene>
    <name evidence="3" type="primary">LOC100205653</name>
</gene>
<dbReference type="RefSeq" id="XP_065661018.1">
    <property type="nucleotide sequence ID" value="XM_065804946.1"/>
</dbReference>
<evidence type="ECO:0000259" key="1">
    <source>
        <dbReference type="Pfam" id="PF10148"/>
    </source>
</evidence>
<reference evidence="3" key="1">
    <citation type="submission" date="2025-08" db="UniProtKB">
        <authorList>
            <consortium name="RefSeq"/>
        </authorList>
    </citation>
    <scope>IDENTIFICATION</scope>
</reference>
<name>A0ABM4CH17_HYDVU</name>
<keyword evidence="2" id="KW-1185">Reference proteome</keyword>
<feature type="domain" description="Schwannomin interacting protein 1 C-terminal" evidence="1">
    <location>
        <begin position="234"/>
        <end position="292"/>
    </location>
</feature>
<dbReference type="GeneID" id="100205653"/>
<dbReference type="Proteomes" id="UP001652625">
    <property type="component" value="Chromosome 09"/>
</dbReference>
<protein>
    <submittedName>
        <fullName evidence="3">Uncharacterized protein LOC100205653</fullName>
    </submittedName>
</protein>
<dbReference type="Pfam" id="PF10148">
    <property type="entry name" value="SCHIP-1_C"/>
    <property type="match status" value="1"/>
</dbReference>
<evidence type="ECO:0000313" key="2">
    <source>
        <dbReference type="Proteomes" id="UP001652625"/>
    </source>
</evidence>
<sequence length="326" mass="37893">MATPDIDIWNLTSDICYYCRNGEYDKCACRTESFMGTIYHSHGDLSSDSLDECVDQHFQANLNCTAKTYQSSFNNQYITDDTFKDRFLKERMLPPSETDWKIVDSLLKKYIDVDETNEKKVVTQYSLKKASSIQMVFVDSDESENEDTSHNSEIEPRNSIKYVCIESERNTASCDSGYVAGDCLEYNNDLTSDQIRKNSLETSEVSKHLLATLNMYDEPDDKSDDGLLYDIRKKKVEELRSIKEFLEIRISQINSELVDELLVRDELYLRHESLLMDADDLAKTCKKDDEVMLNQDDSSKHLYQTQSNLDRTVISPRSKIKFFWKR</sequence>
<evidence type="ECO:0000313" key="3">
    <source>
        <dbReference type="RefSeq" id="XP_065661018.1"/>
    </source>
</evidence>
<dbReference type="InterPro" id="IPR015649">
    <property type="entry name" value="SCHIP_1_C"/>
</dbReference>